<protein>
    <submittedName>
        <fullName evidence="1">Uncharacterized protein</fullName>
    </submittedName>
</protein>
<proteinExistence type="predicted"/>
<reference evidence="1 2" key="1">
    <citation type="journal article" date="2015" name="Nature">
        <title>rRNA introns, odd ribosomes, and small enigmatic genomes across a large radiation of phyla.</title>
        <authorList>
            <person name="Brown C.T."/>
            <person name="Hug L.A."/>
            <person name="Thomas B.C."/>
            <person name="Sharon I."/>
            <person name="Castelle C.J."/>
            <person name="Singh A."/>
            <person name="Wilkins M.J."/>
            <person name="Williams K.H."/>
            <person name="Banfield J.F."/>
        </authorList>
    </citation>
    <scope>NUCLEOTIDE SEQUENCE [LARGE SCALE GENOMIC DNA]</scope>
</reference>
<sequence>MTETTIALLGRVIEIRTLESRLDALCNQLSHGKDSYAIAKGVRAGLADATRSLLGEYQNKIQRTPEQRYLEGLLAHYENPYLGMSPNQKYNLKIK</sequence>
<name>A0A0G1X5X2_UNCK3</name>
<gene>
    <name evidence="1" type="ORF">VF00_C0015G0007</name>
</gene>
<evidence type="ECO:0000313" key="2">
    <source>
        <dbReference type="Proteomes" id="UP000034913"/>
    </source>
</evidence>
<accession>A0A0G1X5X2</accession>
<evidence type="ECO:0000313" key="1">
    <source>
        <dbReference type="EMBL" id="KKW26210.1"/>
    </source>
</evidence>
<comment type="caution">
    <text evidence="1">The sequence shown here is derived from an EMBL/GenBank/DDBJ whole genome shotgun (WGS) entry which is preliminary data.</text>
</comment>
<feature type="non-terminal residue" evidence="1">
    <location>
        <position position="95"/>
    </location>
</feature>
<dbReference type="EMBL" id="LCRB01000015">
    <property type="protein sequence ID" value="KKW26210.1"/>
    <property type="molecule type" value="Genomic_DNA"/>
</dbReference>
<dbReference type="Proteomes" id="UP000034913">
    <property type="component" value="Unassembled WGS sequence"/>
</dbReference>
<dbReference type="AlphaFoldDB" id="A0A0G1X5X2"/>
<organism evidence="1 2">
    <name type="scientific">candidate division Kazan bacterium GW2011_GWB1_52_7</name>
    <dbReference type="NCBI Taxonomy" id="1620414"/>
    <lineage>
        <taxon>Bacteria</taxon>
        <taxon>Bacteria division Kazan-3B-28</taxon>
    </lineage>
</organism>